<evidence type="ECO:0000256" key="6">
    <source>
        <dbReference type="ARBA" id="ARBA00022679"/>
    </source>
</evidence>
<proteinExistence type="inferred from homology"/>
<evidence type="ECO:0000256" key="5">
    <source>
        <dbReference type="ARBA" id="ARBA00022605"/>
    </source>
</evidence>
<dbReference type="UniPathway" id="UPA00050">
    <property type="reaction ID" value="UER00064"/>
</dbReference>
<comment type="caution">
    <text evidence="17">The sequence shown here is derived from an EMBL/GenBank/DDBJ whole genome shotgun (WGS) entry which is preliminary data.</text>
</comment>
<evidence type="ECO:0000256" key="14">
    <source>
        <dbReference type="SAM" id="MobiDB-lite"/>
    </source>
</evidence>
<evidence type="ECO:0000256" key="9">
    <source>
        <dbReference type="ARBA" id="ARBA00022777"/>
    </source>
</evidence>
<dbReference type="InterPro" id="IPR006203">
    <property type="entry name" value="GHMP_knse_ATP-bd_CS"/>
</dbReference>
<dbReference type="PANTHER" id="PTHR20861:SF1">
    <property type="entry name" value="HOMOSERINE KINASE"/>
    <property type="match status" value="1"/>
</dbReference>
<evidence type="ECO:0000313" key="17">
    <source>
        <dbReference type="EMBL" id="NYH79561.1"/>
    </source>
</evidence>
<keyword evidence="13" id="KW-0963">Cytoplasm</keyword>
<dbReference type="InterPro" id="IPR036554">
    <property type="entry name" value="GHMP_kinase_C_sf"/>
</dbReference>
<dbReference type="GO" id="GO:0004413">
    <property type="term" value="F:homoserine kinase activity"/>
    <property type="evidence" value="ECO:0007669"/>
    <property type="project" value="UniProtKB-UniRule"/>
</dbReference>
<feature type="compositionally biased region" description="Basic and acidic residues" evidence="14">
    <location>
        <begin position="1"/>
        <end position="12"/>
    </location>
</feature>
<dbReference type="Gene3D" id="3.30.70.890">
    <property type="entry name" value="GHMP kinase, C-terminal domain"/>
    <property type="match status" value="1"/>
</dbReference>
<dbReference type="Proteomes" id="UP000548304">
    <property type="component" value="Unassembled WGS sequence"/>
</dbReference>
<keyword evidence="5 13" id="KW-0028">Amino-acid biosynthesis</keyword>
<comment type="similarity">
    <text evidence="2 13">Belongs to the GHMP kinase family. Homoserine kinase subfamily.</text>
</comment>
<evidence type="ECO:0000256" key="4">
    <source>
        <dbReference type="ARBA" id="ARBA00017858"/>
    </source>
</evidence>
<evidence type="ECO:0000256" key="10">
    <source>
        <dbReference type="ARBA" id="ARBA00022840"/>
    </source>
</evidence>
<sequence>MTREPLAGERSAESAVNGRGPNRVEVTAPASTANLGSGFDTLGMALALHDTVEITRNGQEPGSARVSVSGPGAGEVPEDERHLVVRVLHRTLERLGLAPLAVDVRCTNAIPHARGLGSSAAAIVAGVTAAYRFAGLDVRAGETCERALREAASAEGHADNVAASLFGGLAVAFSTENRYEAVRLEPHEELAPVVFIPRSESETHTMRGLLPANVPHADAVFAAGRSALAVHALTARPDLLHVATEDRIHQDYREPAMPATLELVRRLRNTGVPAAVSGAGPTVLALPPSGEPPREVHAEGFEVTRLSVDRLGVRVRELD</sequence>
<evidence type="ECO:0000256" key="1">
    <source>
        <dbReference type="ARBA" id="ARBA00005015"/>
    </source>
</evidence>
<dbReference type="EC" id="2.7.1.39" evidence="3 13"/>
<keyword evidence="8 13" id="KW-0547">Nucleotide-binding</keyword>
<feature type="region of interest" description="Disordered" evidence="14">
    <location>
        <begin position="1"/>
        <end position="24"/>
    </location>
</feature>
<dbReference type="Gene3D" id="3.30.230.10">
    <property type="match status" value="1"/>
</dbReference>
<dbReference type="GO" id="GO:0009088">
    <property type="term" value="P:threonine biosynthetic process"/>
    <property type="evidence" value="ECO:0007669"/>
    <property type="project" value="UniProtKB-UniRule"/>
</dbReference>
<evidence type="ECO:0000256" key="8">
    <source>
        <dbReference type="ARBA" id="ARBA00022741"/>
    </source>
</evidence>
<dbReference type="GO" id="GO:0005737">
    <property type="term" value="C:cytoplasm"/>
    <property type="evidence" value="ECO:0007669"/>
    <property type="project" value="UniProtKB-SubCell"/>
</dbReference>
<comment type="function">
    <text evidence="12 13">Catalyzes the ATP-dependent phosphorylation of L-homoserine to L-homoserine phosphate.</text>
</comment>
<dbReference type="PANTHER" id="PTHR20861">
    <property type="entry name" value="HOMOSERINE/4-DIPHOSPHOCYTIDYL-2-C-METHYL-D-ERYTHRITOL KINASE"/>
    <property type="match status" value="1"/>
</dbReference>
<comment type="subcellular location">
    <subcellularLocation>
        <location evidence="13">Cytoplasm</location>
    </subcellularLocation>
</comment>
<keyword evidence="6 13" id="KW-0808">Transferase</keyword>
<dbReference type="RefSeq" id="WP_343075277.1">
    <property type="nucleotide sequence ID" value="NZ_JACBYW010000005.1"/>
</dbReference>
<evidence type="ECO:0000256" key="11">
    <source>
        <dbReference type="ARBA" id="ARBA00049375"/>
    </source>
</evidence>
<feature type="binding site" evidence="13">
    <location>
        <begin position="111"/>
        <end position="121"/>
    </location>
    <ligand>
        <name>ATP</name>
        <dbReference type="ChEBI" id="CHEBI:30616"/>
    </ligand>
</feature>
<keyword evidence="10 13" id="KW-0067">ATP-binding</keyword>
<dbReference type="PROSITE" id="PS00627">
    <property type="entry name" value="GHMP_KINASES_ATP"/>
    <property type="match status" value="1"/>
</dbReference>
<reference evidence="17 18" key="1">
    <citation type="submission" date="2020-07" db="EMBL/GenBank/DDBJ databases">
        <title>Genomic Encyclopedia of Type Strains, Phase III (KMG-III): the genomes of soil and plant-associated and newly described type strains.</title>
        <authorList>
            <person name="Whitman W."/>
        </authorList>
    </citation>
    <scope>NUCLEOTIDE SEQUENCE [LARGE SCALE GENOMIC DNA]</scope>
    <source>
        <strain evidence="17 18">CECT 8576</strain>
    </source>
</reference>
<keyword evidence="18" id="KW-1185">Reference proteome</keyword>
<name>A0A852YY65_9ACTN</name>
<dbReference type="NCBIfam" id="TIGR00191">
    <property type="entry name" value="thrB"/>
    <property type="match status" value="1"/>
</dbReference>
<dbReference type="Pfam" id="PF08544">
    <property type="entry name" value="GHMP_kinases_C"/>
    <property type="match status" value="1"/>
</dbReference>
<protein>
    <recommendedName>
        <fullName evidence="4 13">Homoserine kinase</fullName>
        <shortName evidence="13">HK</shortName>
        <shortName evidence="13">HSK</shortName>
        <ecNumber evidence="3 13">2.7.1.39</ecNumber>
    </recommendedName>
</protein>
<comment type="pathway">
    <text evidence="1 13">Amino-acid biosynthesis; L-threonine biosynthesis; L-threonine from L-aspartate: step 4/5.</text>
</comment>
<dbReference type="InterPro" id="IPR014721">
    <property type="entry name" value="Ribsml_uS5_D2-typ_fold_subgr"/>
</dbReference>
<keyword evidence="7 13" id="KW-0791">Threonine biosynthesis</keyword>
<gene>
    <name evidence="13" type="primary">thrB</name>
    <name evidence="17" type="ORF">FHR84_002899</name>
</gene>
<comment type="catalytic activity">
    <reaction evidence="11 13">
        <text>L-homoserine + ATP = O-phospho-L-homoserine + ADP + H(+)</text>
        <dbReference type="Rhea" id="RHEA:13985"/>
        <dbReference type="ChEBI" id="CHEBI:15378"/>
        <dbReference type="ChEBI" id="CHEBI:30616"/>
        <dbReference type="ChEBI" id="CHEBI:57476"/>
        <dbReference type="ChEBI" id="CHEBI:57590"/>
        <dbReference type="ChEBI" id="CHEBI:456216"/>
        <dbReference type="EC" id="2.7.1.39"/>
    </reaction>
</comment>
<dbReference type="PIRSF" id="PIRSF000676">
    <property type="entry name" value="Homoser_kin"/>
    <property type="match status" value="1"/>
</dbReference>
<dbReference type="SUPFAM" id="SSF55060">
    <property type="entry name" value="GHMP Kinase, C-terminal domain"/>
    <property type="match status" value="1"/>
</dbReference>
<evidence type="ECO:0000256" key="2">
    <source>
        <dbReference type="ARBA" id="ARBA00007370"/>
    </source>
</evidence>
<dbReference type="AlphaFoldDB" id="A0A852YY65"/>
<dbReference type="GO" id="GO:0005524">
    <property type="term" value="F:ATP binding"/>
    <property type="evidence" value="ECO:0007669"/>
    <property type="project" value="UniProtKB-UniRule"/>
</dbReference>
<keyword evidence="9 13" id="KW-0418">Kinase</keyword>
<evidence type="ECO:0000256" key="13">
    <source>
        <dbReference type="HAMAP-Rule" id="MF_00384"/>
    </source>
</evidence>
<dbReference type="InterPro" id="IPR020568">
    <property type="entry name" value="Ribosomal_Su5_D2-typ_SF"/>
</dbReference>
<organism evidence="17 18">
    <name type="scientific">Actinopolyspora biskrensis</name>
    <dbReference type="NCBI Taxonomy" id="1470178"/>
    <lineage>
        <taxon>Bacteria</taxon>
        <taxon>Bacillati</taxon>
        <taxon>Actinomycetota</taxon>
        <taxon>Actinomycetes</taxon>
        <taxon>Actinopolysporales</taxon>
        <taxon>Actinopolysporaceae</taxon>
        <taxon>Actinopolyspora</taxon>
    </lineage>
</organism>
<evidence type="ECO:0000313" key="18">
    <source>
        <dbReference type="Proteomes" id="UP000548304"/>
    </source>
</evidence>
<dbReference type="EMBL" id="JACBYW010000005">
    <property type="protein sequence ID" value="NYH79561.1"/>
    <property type="molecule type" value="Genomic_DNA"/>
</dbReference>
<dbReference type="InterPro" id="IPR000870">
    <property type="entry name" value="Homoserine_kinase"/>
</dbReference>
<evidence type="ECO:0000259" key="15">
    <source>
        <dbReference type="Pfam" id="PF00288"/>
    </source>
</evidence>
<feature type="domain" description="GHMP kinase C-terminal" evidence="16">
    <location>
        <begin position="238"/>
        <end position="296"/>
    </location>
</feature>
<dbReference type="Pfam" id="PF00288">
    <property type="entry name" value="GHMP_kinases_N"/>
    <property type="match status" value="1"/>
</dbReference>
<dbReference type="PRINTS" id="PR00958">
    <property type="entry name" value="HOMSERKINASE"/>
</dbReference>
<dbReference type="InterPro" id="IPR013750">
    <property type="entry name" value="GHMP_kinase_C_dom"/>
</dbReference>
<dbReference type="SUPFAM" id="SSF54211">
    <property type="entry name" value="Ribosomal protein S5 domain 2-like"/>
    <property type="match status" value="1"/>
</dbReference>
<evidence type="ECO:0000256" key="12">
    <source>
        <dbReference type="ARBA" id="ARBA00049954"/>
    </source>
</evidence>
<feature type="region of interest" description="Disordered" evidence="14">
    <location>
        <begin position="57"/>
        <end position="76"/>
    </location>
</feature>
<evidence type="ECO:0000256" key="7">
    <source>
        <dbReference type="ARBA" id="ARBA00022697"/>
    </source>
</evidence>
<evidence type="ECO:0000256" key="3">
    <source>
        <dbReference type="ARBA" id="ARBA00012078"/>
    </source>
</evidence>
<evidence type="ECO:0000259" key="16">
    <source>
        <dbReference type="Pfam" id="PF08544"/>
    </source>
</evidence>
<dbReference type="InterPro" id="IPR006204">
    <property type="entry name" value="GHMP_kinase_N_dom"/>
</dbReference>
<feature type="domain" description="GHMP kinase N-terminal" evidence="15">
    <location>
        <begin position="83"/>
        <end position="168"/>
    </location>
</feature>
<accession>A0A852YY65</accession>
<dbReference type="HAMAP" id="MF_00384">
    <property type="entry name" value="Homoser_kinase"/>
    <property type="match status" value="1"/>
</dbReference>